<keyword evidence="1" id="KW-1133">Transmembrane helix</keyword>
<protein>
    <submittedName>
        <fullName evidence="2">Uncharacterized protein</fullName>
    </submittedName>
</protein>
<proteinExistence type="predicted"/>
<evidence type="ECO:0000313" key="2">
    <source>
        <dbReference type="EMBL" id="GHG84656.1"/>
    </source>
</evidence>
<reference evidence="2" key="1">
    <citation type="journal article" date="2014" name="Int. J. Syst. Evol. Microbiol.">
        <title>Complete genome sequence of Corynebacterium casei LMG S-19264T (=DSM 44701T), isolated from a smear-ripened cheese.</title>
        <authorList>
            <consortium name="US DOE Joint Genome Institute (JGI-PGF)"/>
            <person name="Walter F."/>
            <person name="Albersmeier A."/>
            <person name="Kalinowski J."/>
            <person name="Ruckert C."/>
        </authorList>
    </citation>
    <scope>NUCLEOTIDE SEQUENCE</scope>
    <source>
        <strain evidence="2">CGMCC 1.7081</strain>
    </source>
</reference>
<sequence>MRVLASDVILKIVLLFLVAMAVLAMFGKFRFPGAKRLDAARCPRCGRFRIGKGRCDCGHRGQG</sequence>
<dbReference type="EMBL" id="BNAP01000003">
    <property type="protein sequence ID" value="GHG84656.1"/>
    <property type="molecule type" value="Genomic_DNA"/>
</dbReference>
<keyword evidence="1" id="KW-0812">Transmembrane</keyword>
<keyword evidence="1" id="KW-0472">Membrane</keyword>
<accession>A0A8J3H6P9</accession>
<dbReference type="Proteomes" id="UP000611500">
    <property type="component" value="Unassembled WGS sequence"/>
</dbReference>
<dbReference type="RefSeq" id="WP_035366060.1">
    <property type="nucleotide sequence ID" value="NZ_BNAP01000003.1"/>
</dbReference>
<keyword evidence="3" id="KW-1185">Reference proteome</keyword>
<reference evidence="2" key="2">
    <citation type="submission" date="2020-09" db="EMBL/GenBank/DDBJ databases">
        <authorList>
            <person name="Sun Q."/>
            <person name="Zhou Y."/>
        </authorList>
    </citation>
    <scope>NUCLEOTIDE SEQUENCE</scope>
    <source>
        <strain evidence="2">CGMCC 1.7081</strain>
    </source>
</reference>
<gene>
    <name evidence="2" type="ORF">GCM10010961_11060</name>
</gene>
<evidence type="ECO:0000313" key="3">
    <source>
        <dbReference type="Proteomes" id="UP000611500"/>
    </source>
</evidence>
<evidence type="ECO:0000256" key="1">
    <source>
        <dbReference type="SAM" id="Phobius"/>
    </source>
</evidence>
<name>A0A8J3H6P9_9RHOB</name>
<organism evidence="2 3">
    <name type="scientific">Pseudodonghicola xiamenensis</name>
    <dbReference type="NCBI Taxonomy" id="337702"/>
    <lineage>
        <taxon>Bacteria</taxon>
        <taxon>Pseudomonadati</taxon>
        <taxon>Pseudomonadota</taxon>
        <taxon>Alphaproteobacteria</taxon>
        <taxon>Rhodobacterales</taxon>
        <taxon>Paracoccaceae</taxon>
        <taxon>Pseudodonghicola</taxon>
    </lineage>
</organism>
<feature type="transmembrane region" description="Helical" evidence="1">
    <location>
        <begin position="12"/>
        <end position="31"/>
    </location>
</feature>
<comment type="caution">
    <text evidence="2">The sequence shown here is derived from an EMBL/GenBank/DDBJ whole genome shotgun (WGS) entry which is preliminary data.</text>
</comment>
<dbReference type="AlphaFoldDB" id="A0A8J3H6P9"/>